<dbReference type="InterPro" id="IPR036116">
    <property type="entry name" value="FN3_sf"/>
</dbReference>
<evidence type="ECO:0000313" key="3">
    <source>
        <dbReference type="EMBL" id="KAI2647818.1"/>
    </source>
</evidence>
<feature type="compositionally biased region" description="Polar residues" evidence="1">
    <location>
        <begin position="242"/>
        <end position="255"/>
    </location>
</feature>
<dbReference type="InterPro" id="IPR003961">
    <property type="entry name" value="FN3_dom"/>
</dbReference>
<comment type="caution">
    <text evidence="3">The sequence shown here is derived from an EMBL/GenBank/DDBJ whole genome shotgun (WGS) entry which is preliminary data.</text>
</comment>
<feature type="domain" description="Fibronectin type-III" evidence="2">
    <location>
        <begin position="345"/>
        <end position="442"/>
    </location>
</feature>
<protein>
    <submittedName>
        <fullName evidence="3">Fibronectin type III and SPRY domain-containing protein 2</fullName>
    </submittedName>
</protein>
<keyword evidence="4" id="KW-1185">Reference proteome</keyword>
<proteinExistence type="predicted"/>
<dbReference type="SMART" id="SM00060">
    <property type="entry name" value="FN3"/>
    <property type="match status" value="2"/>
</dbReference>
<organism evidence="3 4">
    <name type="scientific">Labeo rohita</name>
    <name type="common">Indian major carp</name>
    <name type="synonym">Cyprinus rohita</name>
    <dbReference type="NCBI Taxonomy" id="84645"/>
    <lineage>
        <taxon>Eukaryota</taxon>
        <taxon>Metazoa</taxon>
        <taxon>Chordata</taxon>
        <taxon>Craniata</taxon>
        <taxon>Vertebrata</taxon>
        <taxon>Euteleostomi</taxon>
        <taxon>Actinopterygii</taxon>
        <taxon>Neopterygii</taxon>
        <taxon>Teleostei</taxon>
        <taxon>Ostariophysi</taxon>
        <taxon>Cypriniformes</taxon>
        <taxon>Cyprinidae</taxon>
        <taxon>Labeoninae</taxon>
        <taxon>Labeonini</taxon>
        <taxon>Labeo</taxon>
    </lineage>
</organism>
<gene>
    <name evidence="3" type="ORF">H4Q32_028800</name>
</gene>
<dbReference type="EMBL" id="JACTAM010000114">
    <property type="protein sequence ID" value="KAI2647818.1"/>
    <property type="molecule type" value="Genomic_DNA"/>
</dbReference>
<dbReference type="PANTHER" id="PTHR24099">
    <property type="entry name" value="E3 UBIQUITIN-PROTEIN LIGASE TRIM36-RELATED"/>
    <property type="match status" value="1"/>
</dbReference>
<evidence type="ECO:0000259" key="2">
    <source>
        <dbReference type="PROSITE" id="PS50853"/>
    </source>
</evidence>
<dbReference type="Gene3D" id="2.60.40.10">
    <property type="entry name" value="Immunoglobulins"/>
    <property type="match status" value="2"/>
</dbReference>
<feature type="region of interest" description="Disordered" evidence="1">
    <location>
        <begin position="240"/>
        <end position="294"/>
    </location>
</feature>
<name>A0ABQ8LDS6_LABRO</name>
<dbReference type="SUPFAM" id="SSF49265">
    <property type="entry name" value="Fibronectin type III"/>
    <property type="match status" value="1"/>
</dbReference>
<reference evidence="3 4" key="1">
    <citation type="submission" date="2022-01" db="EMBL/GenBank/DDBJ databases">
        <title>A high-quality chromosome-level genome assembly of rohu carp, Labeo rohita.</title>
        <authorList>
            <person name="Arick M.A. II"/>
            <person name="Hsu C.-Y."/>
            <person name="Magbanua Z."/>
            <person name="Pechanova O."/>
            <person name="Grover C."/>
            <person name="Miller E."/>
            <person name="Thrash A."/>
            <person name="Ezzel L."/>
            <person name="Alam S."/>
            <person name="Benzie J."/>
            <person name="Hamilton M."/>
            <person name="Karsi A."/>
            <person name="Lawrence M.L."/>
            <person name="Peterson D.G."/>
        </authorList>
    </citation>
    <scope>NUCLEOTIDE SEQUENCE [LARGE SCALE GENOMIC DNA]</scope>
    <source>
        <strain evidence="4">BAU-BD-2019</strain>
        <tissue evidence="3">Blood</tissue>
    </source>
</reference>
<dbReference type="PANTHER" id="PTHR24099:SF6">
    <property type="entry name" value="FIBRONECTIN TYPE III AND SPRY DOMAIN-CONTAINING PROTEIN 2"/>
    <property type="match status" value="1"/>
</dbReference>
<dbReference type="InterPro" id="IPR013783">
    <property type="entry name" value="Ig-like_fold"/>
</dbReference>
<dbReference type="Proteomes" id="UP000830375">
    <property type="component" value="Unassembled WGS sequence"/>
</dbReference>
<dbReference type="PROSITE" id="PS50853">
    <property type="entry name" value="FN3"/>
    <property type="match status" value="1"/>
</dbReference>
<accession>A0ABQ8LDS6</accession>
<sequence>MDAYEVRGRLDVIAEELTASEEEEEEAADEDAFVMLQESPDVFCRDCSVPTRRGAAAHAPHALVTLAAAAQQMKDQLSKSRSKLSEKVVEMENFASNLEEIFITVEVRSRASSLLRHEGSGGVSRCTCVCLQENFGRQEQNLEQHYNEVLQALSQRNEARAAALDEQKNDKLERLYGQLLRCGRTLDASKELIEGAQEVHRRRDKRAFLQAVVPVLKSEGMLGFTATLVHVSAYSRVPHPDCSQNTCEPSTSEQQGRAVRQRGSGSEAGSVSGLRRADDGSVRPPSAPVMNPQIANSATDTSLHVCWSLFSDDTVEFYELYWRLISDDCTMETPQEGKRYELWVTATNTTGISPASERAVYMTVPSPPVIKPQQCVSSLDAALIRWDSGNTNPVESSIVAIPSCECLVQLQPWKRYVIHIRAVNIGGPSDRSEPIDISTTGSQHT</sequence>
<evidence type="ECO:0000313" key="4">
    <source>
        <dbReference type="Proteomes" id="UP000830375"/>
    </source>
</evidence>
<dbReference type="CDD" id="cd00063">
    <property type="entry name" value="FN3"/>
    <property type="match status" value="2"/>
</dbReference>
<dbReference type="InterPro" id="IPR050617">
    <property type="entry name" value="E3_ligase_FN3/SPRY"/>
</dbReference>
<evidence type="ECO:0000256" key="1">
    <source>
        <dbReference type="SAM" id="MobiDB-lite"/>
    </source>
</evidence>